<dbReference type="EMBL" id="LGSZ01000052">
    <property type="protein sequence ID" value="KPH79046.1"/>
    <property type="molecule type" value="Genomic_DNA"/>
</dbReference>
<accession>A0A0N1N178</accession>
<sequence>MEIKLSGSVGAGGVNKGTEVRAVQVALNRWRATQTMPAIGVDGSIGGESIGAIKHFQKTQFGWTDPDGRIDPQGNSLKNLNAFLTGPTRRLLEPVRKFRRGVLTIEMGDDGEIVVRPGDWPSRYAIAIYGNPFKFDTFVRIDGEVLTPVVRPHAGPLRIGESIYDYEQYLRFMEKTNQPVPKKPTPAPPLPKTQQEKIIERVLQEDYNIKGEEAKFIGNVVTYLGYLGNAIDIVDATVAIFVESALLETIATVAAPIGIFVGIADACITFVNVSDTHARFAAYRGLVYAEVSWALGHLSPPSMSPLLRSNMSGLSDYDRNMANAEWSRVTAAVYARLNTEFNTDQKRKVARQALMQRFDNSPQKMCRAGLEAFENKFDFGAQRDTWKLGYRDLYPN</sequence>
<evidence type="ECO:0000313" key="2">
    <source>
        <dbReference type="Proteomes" id="UP000037822"/>
    </source>
</evidence>
<dbReference type="AlphaFoldDB" id="A0A0N1N178"/>
<dbReference type="OrthoDB" id="192249at2"/>
<protein>
    <recommendedName>
        <fullName evidence="3">Peptidoglycan binding-like domain-containing protein</fullName>
    </recommendedName>
</protein>
<proteinExistence type="predicted"/>
<dbReference type="Gene3D" id="1.10.101.10">
    <property type="entry name" value="PGBD-like superfamily/PGBD"/>
    <property type="match status" value="1"/>
</dbReference>
<dbReference type="RefSeq" id="WP_054210815.1">
    <property type="nucleotide sequence ID" value="NZ_LGSZ01000052.1"/>
</dbReference>
<dbReference type="Proteomes" id="UP000037822">
    <property type="component" value="Unassembled WGS sequence"/>
</dbReference>
<comment type="caution">
    <text evidence="1">The sequence shown here is derived from an EMBL/GenBank/DDBJ whole genome shotgun (WGS) entry which is preliminary data.</text>
</comment>
<keyword evidence="2" id="KW-1185">Reference proteome</keyword>
<dbReference type="InterPro" id="IPR036366">
    <property type="entry name" value="PGBDSf"/>
</dbReference>
<name>A0A0N1N178_9HYPH</name>
<reference evidence="1 2" key="1">
    <citation type="submission" date="2015-07" db="EMBL/GenBank/DDBJ databases">
        <title>Whole genome sequencing of Bosea vaviloviae isolated from cave pool.</title>
        <authorList>
            <person name="Tan N.E.H."/>
            <person name="Lee Y.P."/>
            <person name="Gan H.M."/>
            <person name="Barton H."/>
            <person name="Savka M.A."/>
        </authorList>
    </citation>
    <scope>NUCLEOTIDE SEQUENCE [LARGE SCALE GENOMIC DNA]</scope>
    <source>
        <strain evidence="1 2">SD260</strain>
    </source>
</reference>
<gene>
    <name evidence="1" type="ORF">AE618_19970</name>
</gene>
<organism evidence="1 2">
    <name type="scientific">Bosea vaviloviae</name>
    <dbReference type="NCBI Taxonomy" id="1526658"/>
    <lineage>
        <taxon>Bacteria</taxon>
        <taxon>Pseudomonadati</taxon>
        <taxon>Pseudomonadota</taxon>
        <taxon>Alphaproteobacteria</taxon>
        <taxon>Hyphomicrobiales</taxon>
        <taxon>Boseaceae</taxon>
        <taxon>Bosea</taxon>
    </lineage>
</organism>
<evidence type="ECO:0008006" key="3">
    <source>
        <dbReference type="Google" id="ProtNLM"/>
    </source>
</evidence>
<evidence type="ECO:0000313" key="1">
    <source>
        <dbReference type="EMBL" id="KPH79046.1"/>
    </source>
</evidence>
<dbReference type="PATRIC" id="fig|1526658.3.peg.562"/>